<dbReference type="AlphaFoldDB" id="A0AAP0WN61"/>
<evidence type="ECO:0000256" key="1">
    <source>
        <dbReference type="ARBA" id="ARBA00008773"/>
    </source>
</evidence>
<dbReference type="EMBL" id="JBBPBK010000012">
    <property type="protein sequence ID" value="KAK9274359.1"/>
    <property type="molecule type" value="Genomic_DNA"/>
</dbReference>
<comment type="caution">
    <text evidence="6">The sequence shown here is derived from an EMBL/GenBank/DDBJ whole genome shotgun (WGS) entry which is preliminary data.</text>
</comment>
<evidence type="ECO:0000313" key="6">
    <source>
        <dbReference type="EMBL" id="KAK9274359.1"/>
    </source>
</evidence>
<dbReference type="Pfam" id="PF00332">
    <property type="entry name" value="Glyco_hydro_17"/>
    <property type="match status" value="1"/>
</dbReference>
<name>A0AAP0WN61_LIQFO</name>
<evidence type="ECO:0000256" key="4">
    <source>
        <dbReference type="RuleBase" id="RU004335"/>
    </source>
</evidence>
<reference evidence="6 7" key="1">
    <citation type="journal article" date="2024" name="Plant J.">
        <title>Genome sequences and population genomics reveal climatic adaptation and genomic divergence between two closely related sweetgum species.</title>
        <authorList>
            <person name="Xu W.Q."/>
            <person name="Ren C.Q."/>
            <person name="Zhang X.Y."/>
            <person name="Comes H.P."/>
            <person name="Liu X.H."/>
            <person name="Li Y.G."/>
            <person name="Kettle C.J."/>
            <person name="Jalonen R."/>
            <person name="Gaisberger H."/>
            <person name="Ma Y.Z."/>
            <person name="Qiu Y.X."/>
        </authorList>
    </citation>
    <scope>NUCLEOTIDE SEQUENCE [LARGE SCALE GENOMIC DNA]</scope>
    <source>
        <strain evidence="6">Hangzhou</strain>
    </source>
</reference>
<protein>
    <recommendedName>
        <fullName evidence="8">Glucan endo-1,3-beta-D-glucosidase</fullName>
    </recommendedName>
</protein>
<comment type="similarity">
    <text evidence="1 4">Belongs to the glycosyl hydrolase 17 family.</text>
</comment>
<evidence type="ECO:0000313" key="7">
    <source>
        <dbReference type="Proteomes" id="UP001415857"/>
    </source>
</evidence>
<dbReference type="GO" id="GO:0005975">
    <property type="term" value="P:carbohydrate metabolic process"/>
    <property type="evidence" value="ECO:0007669"/>
    <property type="project" value="InterPro"/>
</dbReference>
<evidence type="ECO:0008006" key="8">
    <source>
        <dbReference type="Google" id="ProtNLM"/>
    </source>
</evidence>
<keyword evidence="2" id="KW-0378">Hydrolase</keyword>
<dbReference type="InterPro" id="IPR000490">
    <property type="entry name" value="Glyco_hydro_17"/>
</dbReference>
<organism evidence="6 7">
    <name type="scientific">Liquidambar formosana</name>
    <name type="common">Formosan gum</name>
    <dbReference type="NCBI Taxonomy" id="63359"/>
    <lineage>
        <taxon>Eukaryota</taxon>
        <taxon>Viridiplantae</taxon>
        <taxon>Streptophyta</taxon>
        <taxon>Embryophyta</taxon>
        <taxon>Tracheophyta</taxon>
        <taxon>Spermatophyta</taxon>
        <taxon>Magnoliopsida</taxon>
        <taxon>eudicotyledons</taxon>
        <taxon>Gunneridae</taxon>
        <taxon>Pentapetalae</taxon>
        <taxon>Saxifragales</taxon>
        <taxon>Altingiaceae</taxon>
        <taxon>Liquidambar</taxon>
    </lineage>
</organism>
<dbReference type="Proteomes" id="UP001415857">
    <property type="component" value="Unassembled WGS sequence"/>
</dbReference>
<proteinExistence type="inferred from homology"/>
<dbReference type="GO" id="GO:0004553">
    <property type="term" value="F:hydrolase activity, hydrolyzing O-glycosyl compounds"/>
    <property type="evidence" value="ECO:0007669"/>
    <property type="project" value="InterPro"/>
</dbReference>
<dbReference type="SUPFAM" id="SSF51445">
    <property type="entry name" value="(Trans)glycosidases"/>
    <property type="match status" value="1"/>
</dbReference>
<evidence type="ECO:0000256" key="2">
    <source>
        <dbReference type="ARBA" id="ARBA00022801"/>
    </source>
</evidence>
<sequence length="213" mass="23108">MFEKWLRSLLLLLVGIFSESSGAFVGINIGTDVSNLPPASDVVAILKANQITHVRLYDADAHMLKAFANTGIEVMVGVTNQEVLGIGESPSAAAAWINKNVAAYLPSTNITAIAVGSEVLTSIPNVAPVLVPAMNYLHKALVASNLNFLVKVSTPQSMDIIPRPFPPSTATFNSDMEFNTLPASSVLKKYKFVLHVKCLSLLWIHKRKRHFPN</sequence>
<evidence type="ECO:0000256" key="5">
    <source>
        <dbReference type="SAM" id="SignalP"/>
    </source>
</evidence>
<dbReference type="InterPro" id="IPR044965">
    <property type="entry name" value="Glyco_hydro_17_plant"/>
</dbReference>
<accession>A0AAP0WN61</accession>
<evidence type="ECO:0000256" key="3">
    <source>
        <dbReference type="ARBA" id="ARBA00023295"/>
    </source>
</evidence>
<gene>
    <name evidence="6" type="ORF">L1049_019173</name>
</gene>
<dbReference type="PANTHER" id="PTHR32227">
    <property type="entry name" value="GLUCAN ENDO-1,3-BETA-GLUCOSIDASE BG1-RELATED-RELATED"/>
    <property type="match status" value="1"/>
</dbReference>
<dbReference type="Gene3D" id="3.20.20.80">
    <property type="entry name" value="Glycosidases"/>
    <property type="match status" value="1"/>
</dbReference>
<dbReference type="InterPro" id="IPR017853">
    <property type="entry name" value="GH"/>
</dbReference>
<keyword evidence="5" id="KW-0732">Signal</keyword>
<feature type="chain" id="PRO_5042845641" description="Glucan endo-1,3-beta-D-glucosidase" evidence="5">
    <location>
        <begin position="23"/>
        <end position="213"/>
    </location>
</feature>
<keyword evidence="3" id="KW-0326">Glycosidase</keyword>
<feature type="signal peptide" evidence="5">
    <location>
        <begin position="1"/>
        <end position="22"/>
    </location>
</feature>
<keyword evidence="7" id="KW-1185">Reference proteome</keyword>